<evidence type="ECO:0000256" key="2">
    <source>
        <dbReference type="ARBA" id="ARBA00007362"/>
    </source>
</evidence>
<dbReference type="NCBIfam" id="NF008432">
    <property type="entry name" value="PRK11272.1"/>
    <property type="match status" value="1"/>
</dbReference>
<evidence type="ECO:0000256" key="6">
    <source>
        <dbReference type="SAM" id="Phobius"/>
    </source>
</evidence>
<evidence type="ECO:0000259" key="7">
    <source>
        <dbReference type="Pfam" id="PF00892"/>
    </source>
</evidence>
<evidence type="ECO:0000256" key="4">
    <source>
        <dbReference type="ARBA" id="ARBA00022989"/>
    </source>
</evidence>
<organism evidence="8 9">
    <name type="scientific">Scleromatobacter humisilvae</name>
    <dbReference type="NCBI Taxonomy" id="2897159"/>
    <lineage>
        <taxon>Bacteria</taxon>
        <taxon>Pseudomonadati</taxon>
        <taxon>Pseudomonadota</taxon>
        <taxon>Betaproteobacteria</taxon>
        <taxon>Burkholderiales</taxon>
        <taxon>Sphaerotilaceae</taxon>
        <taxon>Scleromatobacter</taxon>
    </lineage>
</organism>
<keyword evidence="3 6" id="KW-0812">Transmembrane</keyword>
<dbReference type="EMBL" id="JAJLJH010000001">
    <property type="protein sequence ID" value="MCK9685813.1"/>
    <property type="molecule type" value="Genomic_DNA"/>
</dbReference>
<proteinExistence type="inferred from homology"/>
<name>A0A9X1YJA6_9BURK</name>
<evidence type="ECO:0000256" key="1">
    <source>
        <dbReference type="ARBA" id="ARBA00004141"/>
    </source>
</evidence>
<feature type="transmembrane region" description="Helical" evidence="6">
    <location>
        <begin position="270"/>
        <end position="288"/>
    </location>
</feature>
<evidence type="ECO:0000256" key="5">
    <source>
        <dbReference type="ARBA" id="ARBA00023136"/>
    </source>
</evidence>
<dbReference type="GO" id="GO:0016020">
    <property type="term" value="C:membrane"/>
    <property type="evidence" value="ECO:0007669"/>
    <property type="project" value="UniProtKB-SubCell"/>
</dbReference>
<accession>A0A9X1YJA6</accession>
<keyword evidence="4 6" id="KW-1133">Transmembrane helix</keyword>
<comment type="subcellular location">
    <subcellularLocation>
        <location evidence="1">Membrane</location>
        <topology evidence="1">Multi-pass membrane protein</topology>
    </subcellularLocation>
</comment>
<evidence type="ECO:0000313" key="9">
    <source>
        <dbReference type="Proteomes" id="UP001139353"/>
    </source>
</evidence>
<feature type="transmembrane region" description="Helical" evidence="6">
    <location>
        <begin position="181"/>
        <end position="199"/>
    </location>
</feature>
<keyword evidence="5 6" id="KW-0472">Membrane</keyword>
<dbReference type="PANTHER" id="PTHR32322">
    <property type="entry name" value="INNER MEMBRANE TRANSPORTER"/>
    <property type="match status" value="1"/>
</dbReference>
<dbReference type="PANTHER" id="PTHR32322:SF2">
    <property type="entry name" value="EAMA DOMAIN-CONTAINING PROTEIN"/>
    <property type="match status" value="1"/>
</dbReference>
<feature type="transmembrane region" description="Helical" evidence="6">
    <location>
        <begin position="247"/>
        <end position="264"/>
    </location>
</feature>
<sequence>MPNTSRSPLLVLCLAIVYVVWGSTYLAIHFVVDGIPPLISSAIRNFCAGPILLAFLKLRGAPWPTWRQWRNGALIGFMMMGLGNGFVCVAETRVPSGLAALIIAGTPVFAVLFAWGLFGVRPRLLEWLGIGLGLAGMGLLNLDLHAAASPAYVAVLFIAGASWAGATVLQPRLDLPKGPMSAAVQMVGGGTSLVAMAALHGERLDVATVPLSAWLALAYLVVFGSLVAYTAFVYVIGHSRPALATSYAYVNPVVAVGLGVLFVGETVSTPMIAGMAVILSGVGLVMIGSRRRAA</sequence>
<evidence type="ECO:0000313" key="8">
    <source>
        <dbReference type="EMBL" id="MCK9685813.1"/>
    </source>
</evidence>
<dbReference type="Proteomes" id="UP001139353">
    <property type="component" value="Unassembled WGS sequence"/>
</dbReference>
<reference evidence="8" key="1">
    <citation type="submission" date="2021-11" db="EMBL/GenBank/DDBJ databases">
        <title>BS-T2-15 a new species belonging to the Comamonadaceae family isolated from the soil of a French oak forest.</title>
        <authorList>
            <person name="Mieszkin S."/>
            <person name="Alain K."/>
        </authorList>
    </citation>
    <scope>NUCLEOTIDE SEQUENCE</scope>
    <source>
        <strain evidence="8">BS-T2-15</strain>
    </source>
</reference>
<comment type="caution">
    <text evidence="8">The sequence shown here is derived from an EMBL/GenBank/DDBJ whole genome shotgun (WGS) entry which is preliminary data.</text>
</comment>
<feature type="domain" description="EamA" evidence="7">
    <location>
        <begin position="153"/>
        <end position="286"/>
    </location>
</feature>
<keyword evidence="9" id="KW-1185">Reference proteome</keyword>
<comment type="similarity">
    <text evidence="2">Belongs to the EamA transporter family.</text>
</comment>
<protein>
    <submittedName>
        <fullName evidence="8">Drug/metabolite exporter YedA</fullName>
    </submittedName>
</protein>
<feature type="transmembrane region" description="Helical" evidence="6">
    <location>
        <begin position="72"/>
        <end position="92"/>
    </location>
</feature>
<feature type="transmembrane region" description="Helical" evidence="6">
    <location>
        <begin position="150"/>
        <end position="169"/>
    </location>
</feature>
<feature type="transmembrane region" description="Helical" evidence="6">
    <location>
        <begin position="98"/>
        <end position="118"/>
    </location>
</feature>
<feature type="transmembrane region" description="Helical" evidence="6">
    <location>
        <begin position="211"/>
        <end position="235"/>
    </location>
</feature>
<gene>
    <name evidence="8" type="primary">yedA</name>
    <name evidence="8" type="ORF">LPC04_08845</name>
</gene>
<feature type="transmembrane region" description="Helical" evidence="6">
    <location>
        <begin position="9"/>
        <end position="32"/>
    </location>
</feature>
<dbReference type="SUPFAM" id="SSF103481">
    <property type="entry name" value="Multidrug resistance efflux transporter EmrE"/>
    <property type="match status" value="2"/>
</dbReference>
<feature type="domain" description="EamA" evidence="7">
    <location>
        <begin position="11"/>
        <end position="141"/>
    </location>
</feature>
<dbReference type="Pfam" id="PF00892">
    <property type="entry name" value="EamA"/>
    <property type="match status" value="2"/>
</dbReference>
<evidence type="ECO:0000256" key="3">
    <source>
        <dbReference type="ARBA" id="ARBA00022692"/>
    </source>
</evidence>
<dbReference type="InterPro" id="IPR037185">
    <property type="entry name" value="EmrE-like"/>
</dbReference>
<dbReference type="RefSeq" id="WP_275681805.1">
    <property type="nucleotide sequence ID" value="NZ_JAJLJH010000001.1"/>
</dbReference>
<dbReference type="InterPro" id="IPR000620">
    <property type="entry name" value="EamA_dom"/>
</dbReference>
<dbReference type="AlphaFoldDB" id="A0A9X1YJA6"/>
<dbReference type="InterPro" id="IPR050638">
    <property type="entry name" value="AA-Vitamin_Transporters"/>
</dbReference>